<dbReference type="InterPro" id="IPR001680">
    <property type="entry name" value="WD40_rpt"/>
</dbReference>
<dbReference type="SMART" id="SM00320">
    <property type="entry name" value="WD40"/>
    <property type="match status" value="3"/>
</dbReference>
<dbReference type="InterPro" id="IPR011047">
    <property type="entry name" value="Quinoprotein_ADH-like_sf"/>
</dbReference>
<organism evidence="2">
    <name type="scientific">Fagus sylvatica</name>
    <name type="common">Beechnut</name>
    <dbReference type="NCBI Taxonomy" id="28930"/>
    <lineage>
        <taxon>Eukaryota</taxon>
        <taxon>Viridiplantae</taxon>
        <taxon>Streptophyta</taxon>
        <taxon>Embryophyta</taxon>
        <taxon>Tracheophyta</taxon>
        <taxon>Spermatophyta</taxon>
        <taxon>Magnoliopsida</taxon>
        <taxon>eudicotyledons</taxon>
        <taxon>Gunneridae</taxon>
        <taxon>Pentapetalae</taxon>
        <taxon>rosids</taxon>
        <taxon>fabids</taxon>
        <taxon>Fagales</taxon>
        <taxon>Fagaceae</taxon>
        <taxon>Fagus</taxon>
    </lineage>
</organism>
<dbReference type="AlphaFoldDB" id="A0A2N9HC30"/>
<feature type="repeat" description="WD" evidence="1">
    <location>
        <begin position="55"/>
        <end position="77"/>
    </location>
</feature>
<evidence type="ECO:0000313" key="2">
    <source>
        <dbReference type="EMBL" id="SPD11927.1"/>
    </source>
</evidence>
<dbReference type="PANTHER" id="PTHR22874">
    <property type="entry name" value="ACTIVATING MOLECULE IN BECN1-REGULATED AUTOPHAGY PROTEIN 1"/>
    <property type="match status" value="1"/>
</dbReference>
<evidence type="ECO:0000256" key="1">
    <source>
        <dbReference type="PROSITE-ProRule" id="PRU00221"/>
    </source>
</evidence>
<proteinExistence type="predicted"/>
<dbReference type="Gene3D" id="2.130.10.10">
    <property type="entry name" value="YVTN repeat-like/Quinoprotein amine dehydrogenase"/>
    <property type="match status" value="1"/>
</dbReference>
<name>A0A2N9HC30_FAGSY</name>
<dbReference type="InterPro" id="IPR015943">
    <property type="entry name" value="WD40/YVTN_repeat-like_dom_sf"/>
</dbReference>
<dbReference type="InterPro" id="IPR052596">
    <property type="entry name" value="AMBRA1_autophagy"/>
</dbReference>
<accession>A0A2N9HC30</accession>
<dbReference type="GO" id="GO:1990756">
    <property type="term" value="F:ubiquitin-like ligase-substrate adaptor activity"/>
    <property type="evidence" value="ECO:0007669"/>
    <property type="project" value="TreeGrafter"/>
</dbReference>
<dbReference type="GO" id="GO:0000423">
    <property type="term" value="P:mitophagy"/>
    <property type="evidence" value="ECO:0007669"/>
    <property type="project" value="TreeGrafter"/>
</dbReference>
<evidence type="ECO:0008006" key="3">
    <source>
        <dbReference type="Google" id="ProtNLM"/>
    </source>
</evidence>
<dbReference type="EMBL" id="OIVN01003535">
    <property type="protein sequence ID" value="SPD11927.1"/>
    <property type="molecule type" value="Genomic_DNA"/>
</dbReference>
<reference evidence="2" key="1">
    <citation type="submission" date="2018-02" db="EMBL/GenBank/DDBJ databases">
        <authorList>
            <person name="Cohen D.B."/>
            <person name="Kent A.D."/>
        </authorList>
    </citation>
    <scope>NUCLEOTIDE SEQUENCE</scope>
</reference>
<dbReference type="GO" id="GO:0080008">
    <property type="term" value="C:Cul4-RING E3 ubiquitin ligase complex"/>
    <property type="evidence" value="ECO:0007669"/>
    <property type="project" value="TreeGrafter"/>
</dbReference>
<dbReference type="PANTHER" id="PTHR22874:SF8">
    <property type="entry name" value="TRANSDUCIN FAMILY PROTEIN _ WD-40 REPEAT FAMILY PROTEIN"/>
    <property type="match status" value="1"/>
</dbReference>
<protein>
    <recommendedName>
        <fullName evidence="3">Transducin family protein / WD-40 repeat family protein</fullName>
    </recommendedName>
</protein>
<gene>
    <name evidence="2" type="ORF">FSB_LOCUS39809</name>
</gene>
<keyword evidence="1" id="KW-0853">WD repeat</keyword>
<dbReference type="GO" id="GO:0000045">
    <property type="term" value="P:autophagosome assembly"/>
    <property type="evidence" value="ECO:0007669"/>
    <property type="project" value="TreeGrafter"/>
</dbReference>
<sequence>MSVSLQSDARLCFAPRLQEACALKCAYAFTNTSLPTKVLMELLQVRFHPLHPEILASGSLDYEVRLWDANTSECIGSRDFYRPIASIAFHAKGDILAVASGHKLYIWDYNKRGEASQPTFILKTRRSLRAVHFHPHAAPFLLTAEVNDLDSSDSSMTHATSLGYLRYPPPAVFVANVHSSERLSLTAEPPLMSLPFVFVPSLAIDGSSSMQVEPSASMQFQMDANEVQQHYDSMVSPMETFRAIRTGSHSGIEDAANNNFPSGTGIAVYDPTVDAMEIDEMQPVGRSQQGSSTNLDTISGFNTAFRGVTVYIPNRLDLAEIGHLHQFLPYRDPSGWELPFLQGWLMGQSQAGVPSMLPLNGDGGSHEASAQYLSSSILASHLSTHNVTMPGGIGLSGISGRSSLQHRFSNSHFSVSDSMEGAALVNAPSDQADTQPIISRIQSEITTSLAAAAVAELPCTVKLRVWPHDIENPFAPLTAERCCLTIPHAVLCSEMGAHFSPCGRFLAACVACMLPHMEADPGYHTPIHQDAGGGTSPTRHPVSAHQVIYELRIYSLEKATFGSVLVSRAIRAAHCLTSIQFSPTSEHILLAYGRRHGSLLKSIVIDGETTLPIYTILEVYRVSDMELVGVLPSSEDEVNVACFHPFAGGGLVYGTKEGKLRVLQCDGARGANCTGSNYIPEAVVG</sequence>
<dbReference type="SUPFAM" id="SSF50998">
    <property type="entry name" value="Quinoprotein alcohol dehydrogenase-like"/>
    <property type="match status" value="1"/>
</dbReference>
<dbReference type="PROSITE" id="PS50082">
    <property type="entry name" value="WD_REPEATS_2"/>
    <property type="match status" value="1"/>
</dbReference>